<evidence type="ECO:0000259" key="1">
    <source>
        <dbReference type="Pfam" id="PF00078"/>
    </source>
</evidence>
<dbReference type="PANTHER" id="PTHR33116">
    <property type="entry name" value="REVERSE TRANSCRIPTASE ZINC-BINDING DOMAIN-CONTAINING PROTEIN-RELATED-RELATED"/>
    <property type="match status" value="1"/>
</dbReference>
<feature type="non-terminal residue" evidence="3">
    <location>
        <position position="185"/>
    </location>
</feature>
<protein>
    <submittedName>
        <fullName evidence="3">Uncharacterized protein LOC104236822</fullName>
    </submittedName>
</protein>
<dbReference type="Proteomes" id="UP000189701">
    <property type="component" value="Unplaced"/>
</dbReference>
<accession>A0A1U7XQD5</accession>
<dbReference type="InterPro" id="IPR043502">
    <property type="entry name" value="DNA/RNA_pol_sf"/>
</dbReference>
<dbReference type="InterPro" id="IPR000477">
    <property type="entry name" value="RT_dom"/>
</dbReference>
<evidence type="ECO:0000313" key="3">
    <source>
        <dbReference type="RefSeq" id="XP_009789139.1"/>
    </source>
</evidence>
<proteinExistence type="predicted"/>
<name>A0A1U7XQD5_NICSY</name>
<sequence length="185" mass="21400">MEYLSRVLGKMSELPDFRYHPMCKETKLTHLVFADDLMIFCKENLKSIARVMEALQHFSDATGLEANIDKSSMFVAGVDEETMHDMLKITEFTLWTFPIRYLGLPFTSKKWNKMDYKQQVDKITSKITAYISVVKLVDKKCRDFLWGATEDKRKVNLVAWDKVCIPKQNGGLNIKSCCKWNIAAV</sequence>
<keyword evidence="2" id="KW-1185">Reference proteome</keyword>
<reference evidence="2" key="1">
    <citation type="journal article" date="2013" name="Genome Biol.">
        <title>Reference genomes and transcriptomes of Nicotiana sylvestris and Nicotiana tomentosiformis.</title>
        <authorList>
            <person name="Sierro N."/>
            <person name="Battey J.N."/>
            <person name="Ouadi S."/>
            <person name="Bovet L."/>
            <person name="Goepfert S."/>
            <person name="Bakaher N."/>
            <person name="Peitsch M.C."/>
            <person name="Ivanov N.V."/>
        </authorList>
    </citation>
    <scope>NUCLEOTIDE SEQUENCE [LARGE SCALE GENOMIC DNA]</scope>
</reference>
<dbReference type="AlphaFoldDB" id="A0A1U7XQD5"/>
<dbReference type="STRING" id="4096.A0A1U7XQD5"/>
<dbReference type="SUPFAM" id="SSF56672">
    <property type="entry name" value="DNA/RNA polymerases"/>
    <property type="match status" value="1"/>
</dbReference>
<feature type="domain" description="Reverse transcriptase" evidence="1">
    <location>
        <begin position="26"/>
        <end position="105"/>
    </location>
</feature>
<evidence type="ECO:0000313" key="2">
    <source>
        <dbReference type="Proteomes" id="UP000189701"/>
    </source>
</evidence>
<dbReference type="Pfam" id="PF00078">
    <property type="entry name" value="RVT_1"/>
    <property type="match status" value="1"/>
</dbReference>
<organism evidence="2 3">
    <name type="scientific">Nicotiana sylvestris</name>
    <name type="common">Wood tobacco</name>
    <name type="synonym">South American tobacco</name>
    <dbReference type="NCBI Taxonomy" id="4096"/>
    <lineage>
        <taxon>Eukaryota</taxon>
        <taxon>Viridiplantae</taxon>
        <taxon>Streptophyta</taxon>
        <taxon>Embryophyta</taxon>
        <taxon>Tracheophyta</taxon>
        <taxon>Spermatophyta</taxon>
        <taxon>Magnoliopsida</taxon>
        <taxon>eudicotyledons</taxon>
        <taxon>Gunneridae</taxon>
        <taxon>Pentapetalae</taxon>
        <taxon>asterids</taxon>
        <taxon>lamiids</taxon>
        <taxon>Solanales</taxon>
        <taxon>Solanaceae</taxon>
        <taxon>Nicotianoideae</taxon>
        <taxon>Nicotianeae</taxon>
        <taxon>Nicotiana</taxon>
    </lineage>
</organism>
<dbReference type="OrthoDB" id="1724700at2759"/>
<dbReference type="eggNOG" id="KOG1075">
    <property type="taxonomic scope" value="Eukaryota"/>
</dbReference>
<dbReference type="PANTHER" id="PTHR33116:SF84">
    <property type="entry name" value="RNA-DIRECTED DNA POLYMERASE"/>
    <property type="match status" value="1"/>
</dbReference>
<gene>
    <name evidence="3" type="primary">LOC104236822</name>
</gene>
<reference evidence="3" key="2">
    <citation type="submission" date="2025-08" db="UniProtKB">
        <authorList>
            <consortium name="RefSeq"/>
        </authorList>
    </citation>
    <scope>IDENTIFICATION</scope>
    <source>
        <tissue evidence="3">Leaf</tissue>
    </source>
</reference>
<dbReference type="RefSeq" id="XP_009789139.1">
    <property type="nucleotide sequence ID" value="XM_009790837.1"/>
</dbReference>